<evidence type="ECO:0000313" key="1">
    <source>
        <dbReference type="EMBL" id="EDT37432.1"/>
    </source>
</evidence>
<accession>B1TG76</accession>
<evidence type="ECO:0000313" key="2">
    <source>
        <dbReference type="Proteomes" id="UP000004814"/>
    </source>
</evidence>
<dbReference type="AlphaFoldDB" id="B1TG76"/>
<proteinExistence type="predicted"/>
<dbReference type="Proteomes" id="UP000004814">
    <property type="component" value="Unassembled WGS sequence"/>
</dbReference>
<gene>
    <name evidence="1" type="ORF">BamMEX5DRAFT_6792</name>
</gene>
<protein>
    <submittedName>
        <fullName evidence="1">Uncharacterized protein</fullName>
    </submittedName>
</protein>
<comment type="caution">
    <text evidence="1">The sequence shown here is derived from an EMBL/GenBank/DDBJ whole genome shotgun (WGS) entry which is preliminary data.</text>
</comment>
<dbReference type="EMBL" id="ABLK01000470">
    <property type="protein sequence ID" value="EDT37432.1"/>
    <property type="molecule type" value="Genomic_DNA"/>
</dbReference>
<reference evidence="1 2" key="1">
    <citation type="submission" date="2008-03" db="EMBL/GenBank/DDBJ databases">
        <title>Sequencing of the draft genome and assembly of Burkholderia ambifaria MEX-5.</title>
        <authorList>
            <consortium name="US DOE Joint Genome Institute (JGI-PGF)"/>
            <person name="Copeland A."/>
            <person name="Lucas S."/>
            <person name="Lapidus A."/>
            <person name="Glavina del Rio T."/>
            <person name="Dalin E."/>
            <person name="Tice H."/>
            <person name="Bruce D."/>
            <person name="Goodwin L."/>
            <person name="Pitluck S."/>
            <person name="Larimer F."/>
            <person name="Land M.L."/>
            <person name="Hauser L."/>
            <person name="Tiedje J."/>
            <person name="Richardson P."/>
        </authorList>
    </citation>
    <scope>NUCLEOTIDE SEQUENCE [LARGE SCALE GENOMIC DNA]</scope>
    <source>
        <strain evidence="1 2">MEX-5</strain>
    </source>
</reference>
<organism evidence="1 2">
    <name type="scientific">Burkholderia ambifaria MEX-5</name>
    <dbReference type="NCBI Taxonomy" id="396597"/>
    <lineage>
        <taxon>Bacteria</taxon>
        <taxon>Pseudomonadati</taxon>
        <taxon>Pseudomonadota</taxon>
        <taxon>Betaproteobacteria</taxon>
        <taxon>Burkholderiales</taxon>
        <taxon>Burkholderiaceae</taxon>
        <taxon>Burkholderia</taxon>
        <taxon>Burkholderia cepacia complex</taxon>
    </lineage>
</organism>
<sequence>MEGEAVIRVYGQGQRVIRFREGAGVADLDAVRPEIGRGGNREVLEHQQAVEQAVAGGQFAP</sequence>
<name>B1TG76_9BURK</name>